<dbReference type="SUPFAM" id="SSF53649">
    <property type="entry name" value="Alkaline phosphatase-like"/>
    <property type="match status" value="1"/>
</dbReference>
<reference evidence="1 2" key="1">
    <citation type="submission" date="2019-02" db="EMBL/GenBank/DDBJ databases">
        <title>Deep-cultivation of Planctomycetes and their phenomic and genomic characterization uncovers novel biology.</title>
        <authorList>
            <person name="Wiegand S."/>
            <person name="Jogler M."/>
            <person name="Boedeker C."/>
            <person name="Pinto D."/>
            <person name="Vollmers J."/>
            <person name="Rivas-Marin E."/>
            <person name="Kohn T."/>
            <person name="Peeters S.H."/>
            <person name="Heuer A."/>
            <person name="Rast P."/>
            <person name="Oberbeckmann S."/>
            <person name="Bunk B."/>
            <person name="Jeske O."/>
            <person name="Meyerdierks A."/>
            <person name="Storesund J.E."/>
            <person name="Kallscheuer N."/>
            <person name="Luecker S."/>
            <person name="Lage O.M."/>
            <person name="Pohl T."/>
            <person name="Merkel B.J."/>
            <person name="Hornburger P."/>
            <person name="Mueller R.-W."/>
            <person name="Bruemmer F."/>
            <person name="Labrenz M."/>
            <person name="Spormann A.M."/>
            <person name="Op den Camp H."/>
            <person name="Overmann J."/>
            <person name="Amann R."/>
            <person name="Jetten M.S.M."/>
            <person name="Mascher T."/>
            <person name="Medema M.H."/>
            <person name="Devos D.P."/>
            <person name="Kaster A.-K."/>
            <person name="Ovreas L."/>
            <person name="Rohde M."/>
            <person name="Galperin M.Y."/>
            <person name="Jogler C."/>
        </authorList>
    </citation>
    <scope>NUCLEOTIDE SEQUENCE [LARGE SCALE GENOMIC DNA]</scope>
    <source>
        <strain evidence="1 2">Mal52</strain>
    </source>
</reference>
<dbReference type="KEGG" id="sdyn:Mal52_19340"/>
<dbReference type="EMBL" id="CP036276">
    <property type="protein sequence ID" value="QDU43459.1"/>
    <property type="molecule type" value="Genomic_DNA"/>
</dbReference>
<dbReference type="AlphaFoldDB" id="A0A517ZLU4"/>
<protein>
    <recommendedName>
        <fullName evidence="3">DUF1501 domain-containing protein</fullName>
    </recommendedName>
</protein>
<dbReference type="Proteomes" id="UP000319383">
    <property type="component" value="Chromosome"/>
</dbReference>
<dbReference type="InterPro" id="IPR010869">
    <property type="entry name" value="DUF1501"/>
</dbReference>
<evidence type="ECO:0000313" key="2">
    <source>
        <dbReference type="Proteomes" id="UP000319383"/>
    </source>
</evidence>
<dbReference type="PANTHER" id="PTHR43737">
    <property type="entry name" value="BLL7424 PROTEIN"/>
    <property type="match status" value="1"/>
</dbReference>
<name>A0A517ZLU4_9PLAN</name>
<organism evidence="1 2">
    <name type="scientific">Symmachiella dynata</name>
    <dbReference type="NCBI Taxonomy" id="2527995"/>
    <lineage>
        <taxon>Bacteria</taxon>
        <taxon>Pseudomonadati</taxon>
        <taxon>Planctomycetota</taxon>
        <taxon>Planctomycetia</taxon>
        <taxon>Planctomycetales</taxon>
        <taxon>Planctomycetaceae</taxon>
        <taxon>Symmachiella</taxon>
    </lineage>
</organism>
<accession>A0A517ZLU4</accession>
<sequence>MPASHCTGPIQRREFLRVGTLALGGVMLPDLLRLQAASEKPRPTTSVILFWMWGGPSQLETYDMKPDAPSEYRGPLNPIRTNVPGMDICEYMPLQAKIADKFSIIRSLHHEMSAHNDGSIEVLTGQTPSVPDPTSQAHSKHPDFGMVASRIRGPHPEGLPQYIGVQRSPFMTQPNYLGAAHRSFDTGDPSLPGYAPKNLTLATGVDHRRLGDRKHLLGQFDRFRQRYEHDIDGADEFQSAAFSILTSRKVADAFEIAQEDPKLRDRYGRHRWGQSCLLARRLAEAGAAVINVDATAPNSTTKNFSWDDHAGAFHLDYAQRERLPQMDQALSALITDLHDRGLDQNVLVIACGEFGRTPRVTHAPTNFSNQIGLGRDHWPGAFSALIAGGGLRMGQVVGQTNSNAEYPLHDPVTPQDLLATVYRHLGVDPQQQFTSFAGRPIPILPSGQPIKQLI</sequence>
<dbReference type="Pfam" id="PF07394">
    <property type="entry name" value="DUF1501"/>
    <property type="match status" value="1"/>
</dbReference>
<proteinExistence type="predicted"/>
<dbReference type="PANTHER" id="PTHR43737:SF1">
    <property type="entry name" value="DUF1501 DOMAIN-CONTAINING PROTEIN"/>
    <property type="match status" value="1"/>
</dbReference>
<dbReference type="InterPro" id="IPR017850">
    <property type="entry name" value="Alkaline_phosphatase_core_sf"/>
</dbReference>
<gene>
    <name evidence="1" type="ORF">Mal52_19340</name>
</gene>
<evidence type="ECO:0000313" key="1">
    <source>
        <dbReference type="EMBL" id="QDU43459.1"/>
    </source>
</evidence>
<dbReference type="RefSeq" id="WP_145375562.1">
    <property type="nucleotide sequence ID" value="NZ_CP036276.1"/>
</dbReference>
<evidence type="ECO:0008006" key="3">
    <source>
        <dbReference type="Google" id="ProtNLM"/>
    </source>
</evidence>
<keyword evidence="2" id="KW-1185">Reference proteome</keyword>